<evidence type="ECO:0000313" key="4">
    <source>
        <dbReference type="Proteomes" id="UP000326198"/>
    </source>
</evidence>
<dbReference type="Pfam" id="PF13249">
    <property type="entry name" value="SQHop_cyclase_N"/>
    <property type="match status" value="1"/>
</dbReference>
<keyword evidence="1" id="KW-0732">Signal</keyword>
<protein>
    <submittedName>
        <fullName evidence="3">Terpenoid cyclases/protein prenyltransferase alpha-alpha toroid</fullName>
    </submittedName>
</protein>
<dbReference type="GO" id="GO:0016740">
    <property type="term" value="F:transferase activity"/>
    <property type="evidence" value="ECO:0007669"/>
    <property type="project" value="UniProtKB-KW"/>
</dbReference>
<keyword evidence="4" id="KW-1185">Reference proteome</keyword>
<gene>
    <name evidence="3" type="ORF">BDV26DRAFT_293536</name>
</gene>
<dbReference type="Proteomes" id="UP000326198">
    <property type="component" value="Unassembled WGS sequence"/>
</dbReference>
<name>A0A5N7B6P9_9EURO</name>
<proteinExistence type="predicted"/>
<sequence length="203" mass="22454">MFFACFGLFPWAAVPELPAELILLPAVAPFSIYRQASWARATVIPMLIIRHHCPIYALPNGRSSSNDYLDKLWVNPADKMVPYAPSIWSLWHDLTAFSFTVVDNILKSLGAWTLERQEPEGDIGGIFPPLHAALFALTLEGYGLESSPVRRGIDALQNTYAWRDSAGLRIQGCISPIWDTILMTIGLIDSNLPATSPIVTRSS</sequence>
<keyword evidence="3" id="KW-0808">Transferase</keyword>
<organism evidence="3 4">
    <name type="scientific">Aspergillus bertholletiae</name>
    <dbReference type="NCBI Taxonomy" id="1226010"/>
    <lineage>
        <taxon>Eukaryota</taxon>
        <taxon>Fungi</taxon>
        <taxon>Dikarya</taxon>
        <taxon>Ascomycota</taxon>
        <taxon>Pezizomycotina</taxon>
        <taxon>Eurotiomycetes</taxon>
        <taxon>Eurotiomycetidae</taxon>
        <taxon>Eurotiales</taxon>
        <taxon>Aspergillaceae</taxon>
        <taxon>Aspergillus</taxon>
        <taxon>Aspergillus subgen. Circumdati</taxon>
    </lineage>
</organism>
<evidence type="ECO:0000256" key="1">
    <source>
        <dbReference type="SAM" id="SignalP"/>
    </source>
</evidence>
<dbReference type="InterPro" id="IPR032697">
    <property type="entry name" value="SQ_cyclase_N"/>
</dbReference>
<dbReference type="SUPFAM" id="SSF48239">
    <property type="entry name" value="Terpenoid cyclases/Protein prenyltransferases"/>
    <property type="match status" value="1"/>
</dbReference>
<dbReference type="OrthoDB" id="21502at2759"/>
<evidence type="ECO:0000259" key="2">
    <source>
        <dbReference type="Pfam" id="PF13249"/>
    </source>
</evidence>
<feature type="chain" id="PRO_5024867099" evidence="1">
    <location>
        <begin position="20"/>
        <end position="203"/>
    </location>
</feature>
<accession>A0A5N7B6P9</accession>
<evidence type="ECO:0000313" key="3">
    <source>
        <dbReference type="EMBL" id="KAE8377109.1"/>
    </source>
</evidence>
<dbReference type="EMBL" id="ML736229">
    <property type="protein sequence ID" value="KAE8377109.1"/>
    <property type="molecule type" value="Genomic_DNA"/>
</dbReference>
<dbReference type="Gene3D" id="1.50.10.20">
    <property type="match status" value="2"/>
</dbReference>
<feature type="domain" description="Squalene cyclase N-terminal" evidence="2">
    <location>
        <begin position="2"/>
        <end position="163"/>
    </location>
</feature>
<feature type="signal peptide" evidence="1">
    <location>
        <begin position="1"/>
        <end position="19"/>
    </location>
</feature>
<reference evidence="3 4" key="1">
    <citation type="submission" date="2019-04" db="EMBL/GenBank/DDBJ databases">
        <title>Friends and foes A comparative genomics studyof 23 Aspergillus species from section Flavi.</title>
        <authorList>
            <consortium name="DOE Joint Genome Institute"/>
            <person name="Kjaerbolling I."/>
            <person name="Vesth T."/>
            <person name="Frisvad J.C."/>
            <person name="Nybo J.L."/>
            <person name="Theobald S."/>
            <person name="Kildgaard S."/>
            <person name="Isbrandt T."/>
            <person name="Kuo A."/>
            <person name="Sato A."/>
            <person name="Lyhne E.K."/>
            <person name="Kogle M.E."/>
            <person name="Wiebenga A."/>
            <person name="Kun R.S."/>
            <person name="Lubbers R.J."/>
            <person name="Makela M.R."/>
            <person name="Barry K."/>
            <person name="Chovatia M."/>
            <person name="Clum A."/>
            <person name="Daum C."/>
            <person name="Haridas S."/>
            <person name="He G."/>
            <person name="LaButti K."/>
            <person name="Lipzen A."/>
            <person name="Mondo S."/>
            <person name="Riley R."/>
            <person name="Salamov A."/>
            <person name="Simmons B.A."/>
            <person name="Magnuson J.K."/>
            <person name="Henrissat B."/>
            <person name="Mortensen U.H."/>
            <person name="Larsen T.O."/>
            <person name="Devries R.P."/>
            <person name="Grigoriev I.V."/>
            <person name="Machida M."/>
            <person name="Baker S.E."/>
            <person name="Andersen M.R."/>
        </authorList>
    </citation>
    <scope>NUCLEOTIDE SEQUENCE [LARGE SCALE GENOMIC DNA]</scope>
    <source>
        <strain evidence="3 4">IBT 29228</strain>
    </source>
</reference>
<dbReference type="AlphaFoldDB" id="A0A5N7B6P9"/>
<dbReference type="InterPro" id="IPR008930">
    <property type="entry name" value="Terpenoid_cyclase/PrenylTrfase"/>
</dbReference>